<proteinExistence type="predicted"/>
<keyword evidence="3" id="KW-1185">Reference proteome</keyword>
<feature type="region of interest" description="Disordered" evidence="1">
    <location>
        <begin position="1"/>
        <end position="33"/>
    </location>
</feature>
<dbReference type="EMBL" id="BPLR01001550">
    <property type="protein sequence ID" value="GIZ03102.1"/>
    <property type="molecule type" value="Genomic_DNA"/>
</dbReference>
<name>A0AAV4Y755_CAEEX</name>
<dbReference type="AlphaFoldDB" id="A0AAV4Y755"/>
<evidence type="ECO:0000313" key="2">
    <source>
        <dbReference type="EMBL" id="GIZ03102.1"/>
    </source>
</evidence>
<dbReference type="Proteomes" id="UP001054945">
    <property type="component" value="Unassembled WGS sequence"/>
</dbReference>
<comment type="caution">
    <text evidence="2">The sequence shown here is derived from an EMBL/GenBank/DDBJ whole genome shotgun (WGS) entry which is preliminary data.</text>
</comment>
<sequence length="137" mass="15594">MHYKLRNNVDSNSPFQLPDLEKKKKSSQQPARTKWADSSRVFFLGNSDGKRELRRRLPVPRQLRLCFCLLIRSPFLSLASNLCCGRRPRHCFIRSPFSRAIKQSPAEPNSAVGRIKGNAAAVRAGGSRFLNEEKVRV</sequence>
<reference evidence="2 3" key="1">
    <citation type="submission" date="2021-06" db="EMBL/GenBank/DDBJ databases">
        <title>Caerostris extrusa draft genome.</title>
        <authorList>
            <person name="Kono N."/>
            <person name="Arakawa K."/>
        </authorList>
    </citation>
    <scope>NUCLEOTIDE SEQUENCE [LARGE SCALE GENOMIC DNA]</scope>
</reference>
<gene>
    <name evidence="2" type="ORF">CEXT_633921</name>
</gene>
<protein>
    <submittedName>
        <fullName evidence="2">Uncharacterized protein</fullName>
    </submittedName>
</protein>
<accession>A0AAV4Y755</accession>
<evidence type="ECO:0000256" key="1">
    <source>
        <dbReference type="SAM" id="MobiDB-lite"/>
    </source>
</evidence>
<evidence type="ECO:0000313" key="3">
    <source>
        <dbReference type="Proteomes" id="UP001054945"/>
    </source>
</evidence>
<organism evidence="2 3">
    <name type="scientific">Caerostris extrusa</name>
    <name type="common">Bark spider</name>
    <name type="synonym">Caerostris bankana</name>
    <dbReference type="NCBI Taxonomy" id="172846"/>
    <lineage>
        <taxon>Eukaryota</taxon>
        <taxon>Metazoa</taxon>
        <taxon>Ecdysozoa</taxon>
        <taxon>Arthropoda</taxon>
        <taxon>Chelicerata</taxon>
        <taxon>Arachnida</taxon>
        <taxon>Araneae</taxon>
        <taxon>Araneomorphae</taxon>
        <taxon>Entelegynae</taxon>
        <taxon>Araneoidea</taxon>
        <taxon>Araneidae</taxon>
        <taxon>Caerostris</taxon>
    </lineage>
</organism>